<dbReference type="RefSeq" id="WP_160897026.1">
    <property type="nucleotide sequence ID" value="NZ_WUMU01000038.1"/>
</dbReference>
<name>A0A6L7GBG3_9RHOB</name>
<dbReference type="AlphaFoldDB" id="A0A6L7GBG3"/>
<dbReference type="EMBL" id="WUMU01000038">
    <property type="protein sequence ID" value="MXN20907.1"/>
    <property type="molecule type" value="Genomic_DNA"/>
</dbReference>
<feature type="compositionally biased region" description="Basic and acidic residues" evidence="2">
    <location>
        <begin position="14"/>
        <end position="24"/>
    </location>
</feature>
<comment type="caution">
    <text evidence="4">The sequence shown here is derived from an EMBL/GenBank/DDBJ whole genome shotgun (WGS) entry which is preliminary data.</text>
</comment>
<dbReference type="InterPro" id="IPR050267">
    <property type="entry name" value="Anti-sigma-factor_SerPK"/>
</dbReference>
<proteinExistence type="predicted"/>
<dbReference type="GO" id="GO:0005524">
    <property type="term" value="F:ATP binding"/>
    <property type="evidence" value="ECO:0007669"/>
    <property type="project" value="UniProtKB-KW"/>
</dbReference>
<dbReference type="SUPFAM" id="SSF55874">
    <property type="entry name" value="ATPase domain of HSP90 chaperone/DNA topoisomerase II/histidine kinase"/>
    <property type="match status" value="1"/>
</dbReference>
<dbReference type="GO" id="GO:0004674">
    <property type="term" value="F:protein serine/threonine kinase activity"/>
    <property type="evidence" value="ECO:0007669"/>
    <property type="project" value="UniProtKB-KW"/>
</dbReference>
<evidence type="ECO:0000256" key="1">
    <source>
        <dbReference type="ARBA" id="ARBA00022527"/>
    </source>
</evidence>
<keyword evidence="1" id="KW-0808">Transferase</keyword>
<keyword evidence="5" id="KW-1185">Reference proteome</keyword>
<keyword evidence="1" id="KW-0723">Serine/threonine-protein kinase</keyword>
<dbReference type="CDD" id="cd16936">
    <property type="entry name" value="HATPase_RsbW-like"/>
    <property type="match status" value="1"/>
</dbReference>
<organism evidence="4 5">
    <name type="scientific">Pseudooceanicola albus</name>
    <dbReference type="NCBI Taxonomy" id="2692189"/>
    <lineage>
        <taxon>Bacteria</taxon>
        <taxon>Pseudomonadati</taxon>
        <taxon>Pseudomonadota</taxon>
        <taxon>Alphaproteobacteria</taxon>
        <taxon>Rhodobacterales</taxon>
        <taxon>Paracoccaceae</taxon>
        <taxon>Pseudooceanicola</taxon>
    </lineage>
</organism>
<keyword evidence="1" id="KW-0418">Kinase</keyword>
<feature type="region of interest" description="Disordered" evidence="2">
    <location>
        <begin position="1"/>
        <end position="31"/>
    </location>
</feature>
<gene>
    <name evidence="4" type="ORF">GR170_24020</name>
</gene>
<accession>A0A6L7GBG3</accession>
<dbReference type="PANTHER" id="PTHR35526:SF3">
    <property type="entry name" value="ANTI-SIGMA-F FACTOR RSBW"/>
    <property type="match status" value="1"/>
</dbReference>
<keyword evidence="4" id="KW-0547">Nucleotide-binding</keyword>
<dbReference type="Proteomes" id="UP000477911">
    <property type="component" value="Unassembled WGS sequence"/>
</dbReference>
<evidence type="ECO:0000256" key="2">
    <source>
        <dbReference type="SAM" id="MobiDB-lite"/>
    </source>
</evidence>
<keyword evidence="4" id="KW-0067">ATP-binding</keyword>
<dbReference type="InterPro" id="IPR036890">
    <property type="entry name" value="HATPase_C_sf"/>
</dbReference>
<feature type="domain" description="Histidine kinase/HSP90-like ATPase" evidence="3">
    <location>
        <begin position="46"/>
        <end position="171"/>
    </location>
</feature>
<dbReference type="Gene3D" id="3.30.565.10">
    <property type="entry name" value="Histidine kinase-like ATPase, C-terminal domain"/>
    <property type="match status" value="1"/>
</dbReference>
<protein>
    <submittedName>
        <fullName evidence="4">ATP-binding protein</fullName>
    </submittedName>
</protein>
<sequence length="187" mass="20399">MPNDPRSRTVGRPGPDRSGEEGRRLPARAGPRVRAAVRLQLSFPGTALSVRKVLQTVRTGLEPLALDPEETGTIELVLAEALNNVVEHAYPPEARGWITLNCHIAPDGLHVSIRDKGRPMPDGGPPLGQTAPLPETLDTLPEGGFGWFLIRDLSRDIRYSRQDDTNELCFRINLHRAEATAPGDPAP</sequence>
<evidence type="ECO:0000313" key="4">
    <source>
        <dbReference type="EMBL" id="MXN20907.1"/>
    </source>
</evidence>
<evidence type="ECO:0000313" key="5">
    <source>
        <dbReference type="Proteomes" id="UP000477911"/>
    </source>
</evidence>
<reference evidence="4 5" key="1">
    <citation type="submission" date="2019-12" db="EMBL/GenBank/DDBJ databases">
        <authorList>
            <person name="Li M."/>
        </authorList>
    </citation>
    <scope>NUCLEOTIDE SEQUENCE [LARGE SCALE GENOMIC DNA]</scope>
    <source>
        <strain evidence="4 5">GBMRC 2024</strain>
    </source>
</reference>
<dbReference type="PANTHER" id="PTHR35526">
    <property type="entry name" value="ANTI-SIGMA-F FACTOR RSBW-RELATED"/>
    <property type="match status" value="1"/>
</dbReference>
<evidence type="ECO:0000259" key="3">
    <source>
        <dbReference type="Pfam" id="PF13581"/>
    </source>
</evidence>
<dbReference type="InterPro" id="IPR003594">
    <property type="entry name" value="HATPase_dom"/>
</dbReference>
<dbReference type="Pfam" id="PF13581">
    <property type="entry name" value="HATPase_c_2"/>
    <property type="match status" value="1"/>
</dbReference>